<dbReference type="OrthoDB" id="4358152at2759"/>
<dbReference type="eggNOG" id="ENOG502T1M9">
    <property type="taxonomic scope" value="Eukaryota"/>
</dbReference>
<feature type="region of interest" description="Disordered" evidence="1">
    <location>
        <begin position="1"/>
        <end position="26"/>
    </location>
</feature>
<feature type="region of interest" description="Disordered" evidence="1">
    <location>
        <begin position="464"/>
        <end position="498"/>
    </location>
</feature>
<feature type="compositionally biased region" description="Acidic residues" evidence="1">
    <location>
        <begin position="478"/>
        <end position="498"/>
    </location>
</feature>
<reference evidence="2 3" key="1">
    <citation type="journal article" date="2011" name="Genome Biol.">
        <title>Comparative genome sequence analysis underscores mycoparasitism as the ancestral life style of Trichoderma.</title>
        <authorList>
            <person name="Kubicek C.P."/>
            <person name="Herrera-Estrella A."/>
            <person name="Seidl-Seiboth V."/>
            <person name="Martinez D.A."/>
            <person name="Druzhinina I.S."/>
            <person name="Thon M."/>
            <person name="Zeilinger S."/>
            <person name="Casas-Flores S."/>
            <person name="Horwitz B.A."/>
            <person name="Mukherjee P.K."/>
            <person name="Mukherjee M."/>
            <person name="Kredics L."/>
            <person name="Alcaraz L.D."/>
            <person name="Aerts A."/>
            <person name="Antal Z."/>
            <person name="Atanasova L."/>
            <person name="Cervantes-Badillo M.G."/>
            <person name="Challacombe J."/>
            <person name="Chertkov O."/>
            <person name="McCluskey K."/>
            <person name="Coulpier F."/>
            <person name="Deshpande N."/>
            <person name="von Doehren H."/>
            <person name="Ebbole D.J."/>
            <person name="Esquivel-Naranjo E.U."/>
            <person name="Fekete E."/>
            <person name="Flipphi M."/>
            <person name="Glaser F."/>
            <person name="Gomez-Rodriguez E.Y."/>
            <person name="Gruber S."/>
            <person name="Han C."/>
            <person name="Henrissat B."/>
            <person name="Hermosa R."/>
            <person name="Hernandez-Onate M."/>
            <person name="Karaffa L."/>
            <person name="Kosti I."/>
            <person name="Le Crom S."/>
            <person name="Lindquist E."/>
            <person name="Lucas S."/>
            <person name="Luebeck M."/>
            <person name="Luebeck P.S."/>
            <person name="Margeot A."/>
            <person name="Metz B."/>
            <person name="Misra M."/>
            <person name="Nevalainen H."/>
            <person name="Omann M."/>
            <person name="Packer N."/>
            <person name="Perrone G."/>
            <person name="Uresti-Rivera E.E."/>
            <person name="Salamov A."/>
            <person name="Schmoll M."/>
            <person name="Seiboth B."/>
            <person name="Shapiro H."/>
            <person name="Sukno S."/>
            <person name="Tamayo-Ramos J.A."/>
            <person name="Tisch D."/>
            <person name="Wiest A."/>
            <person name="Wilkinson H.H."/>
            <person name="Zhang M."/>
            <person name="Coutinho P.M."/>
            <person name="Kenerley C.M."/>
            <person name="Monte E."/>
            <person name="Baker S.E."/>
            <person name="Grigoriev I.V."/>
        </authorList>
    </citation>
    <scope>NUCLEOTIDE SEQUENCE [LARGE SCALE GENOMIC DNA]</scope>
    <source>
        <strain evidence="3">ATCC 20476 / IMI 206040</strain>
    </source>
</reference>
<feature type="compositionally biased region" description="Polar residues" evidence="1">
    <location>
        <begin position="360"/>
        <end position="374"/>
    </location>
</feature>
<evidence type="ECO:0008006" key="4">
    <source>
        <dbReference type="Google" id="ProtNLM"/>
    </source>
</evidence>
<name>G9P181_HYPAI</name>
<evidence type="ECO:0000256" key="1">
    <source>
        <dbReference type="SAM" id="MobiDB-lite"/>
    </source>
</evidence>
<evidence type="ECO:0000313" key="3">
    <source>
        <dbReference type="Proteomes" id="UP000005426"/>
    </source>
</evidence>
<dbReference type="STRING" id="452589.G9P181"/>
<dbReference type="GeneID" id="25778040"/>
<evidence type="ECO:0000313" key="2">
    <source>
        <dbReference type="EMBL" id="EHK42489.1"/>
    </source>
</evidence>
<feature type="region of interest" description="Disordered" evidence="1">
    <location>
        <begin position="348"/>
        <end position="374"/>
    </location>
</feature>
<dbReference type="AlphaFoldDB" id="G9P181"/>
<dbReference type="HOGENOM" id="CLU_037438_1_0_1"/>
<dbReference type="KEGG" id="tatv:25778040"/>
<proteinExistence type="predicted"/>
<dbReference type="OMA" id="TAHHISA"/>
<comment type="caution">
    <text evidence="2">The sequence shown here is derived from an EMBL/GenBank/DDBJ whole genome shotgun (WGS) entry which is preliminary data.</text>
</comment>
<protein>
    <recommendedName>
        <fullName evidence="4">F-box domain-containing protein</fullName>
    </recommendedName>
</protein>
<dbReference type="Proteomes" id="UP000005426">
    <property type="component" value="Unassembled WGS sequence"/>
</dbReference>
<accession>G9P181</accession>
<dbReference type="EMBL" id="ABDG02000026">
    <property type="protein sequence ID" value="EHK42489.1"/>
    <property type="molecule type" value="Genomic_DNA"/>
</dbReference>
<sequence>MSERLKRRKLDLETPPPPKSNLESTPNIEHLPEKILLEIIANIPGLDTLWNVLTASPHCLRLFNNQALNIIEQIFASPNSILPPKIQEIIRAVILTRAGSLPFKSRDELRYQFIQYQLPLQVNKDKPCITFGPDSLTASDIPVSILRSVVATAHHISALTHACLAFYLTQVYNPSIFAPQHAQTPLPLYKIRGSNPPAGDKTPAWHQVFVGTRYTVVDAGPASWVEEMRVTRAMWLIQLVGDVRSFVFNNFSTSGWSYDDINSTFPTSTDGLAQDGTMNSAAEEVRSVLAYLETLGIQTKGTPFYKLPKLPADAKSVNPVTPLPDPCEATWGGFGIWYNHGHKTIKLPPTPEARKRAKSPQLSESSLRGQTRASLESQAPALTMLRHFTEGRYGLPITNARFDTYRPFGLAFWDKWRLHLLGLLGEGQQSERDLDFYCFAWESLMEASWVRHIMNVLRDGVELENESEGGASGVGFDDGGDDDDGDDGGGDDDGDDED</sequence>
<keyword evidence="3" id="KW-1185">Reference proteome</keyword>
<organism evidence="2 3">
    <name type="scientific">Hypocrea atroviridis (strain ATCC 20476 / IMI 206040)</name>
    <name type="common">Trichoderma atroviride</name>
    <dbReference type="NCBI Taxonomy" id="452589"/>
    <lineage>
        <taxon>Eukaryota</taxon>
        <taxon>Fungi</taxon>
        <taxon>Dikarya</taxon>
        <taxon>Ascomycota</taxon>
        <taxon>Pezizomycotina</taxon>
        <taxon>Sordariomycetes</taxon>
        <taxon>Hypocreomycetidae</taxon>
        <taxon>Hypocreales</taxon>
        <taxon>Hypocreaceae</taxon>
        <taxon>Trichoderma</taxon>
    </lineage>
</organism>
<gene>
    <name evidence="2" type="ORF">TRIATDRAFT_224245</name>
</gene>